<keyword evidence="2" id="KW-0677">Repeat</keyword>
<evidence type="ECO:0000256" key="2">
    <source>
        <dbReference type="ARBA" id="ARBA00022737"/>
    </source>
</evidence>
<dbReference type="SUPFAM" id="SSF54695">
    <property type="entry name" value="POZ domain"/>
    <property type="match status" value="1"/>
</dbReference>
<dbReference type="InterPro" id="IPR011333">
    <property type="entry name" value="SKP1/BTB/POZ_sf"/>
</dbReference>
<comment type="caution">
    <text evidence="5">The sequence shown here is derived from an EMBL/GenBank/DDBJ whole genome shotgun (WGS) entry which is preliminary data.</text>
</comment>
<proteinExistence type="predicted"/>
<sequence length="965" mass="109242">MLSSRSGCSSTATSPGHGIGTSSRHARLLRQFNEDIFKRHVLTDVEVVVGGKVFKSHRAVLICFSPALKRKLLSDDGKPIARRVCIPRISNEEFEILLHYMYTGDLSVTCNNFYEIYRAASILEMQDVMQECMQILDHPDDIRTYFYIYVTAKKMDAQRNWLRALKLLTHRFEESICDPEFLQLDLNCIMELLSAQSIGARSEVLVFLAALNWLDYCYSDRKEHAVKVMGCVRFSSMSMDEIVACYHPPFLTQLLEIPEIVMMLFRATCYITAKFLGQESWFRHFGCPKRNLAFENLPMELWHKKEPPNISNTNFAANWQNSLQFEIPDDNSKMDVNSIPCDHKAQGDRASRAKKSNSLQNIKNEDFEHPQHPPKNRSPREVEESPIFALSKRAESASHLAEAVKKVLEQSVQTSRDEINVAEVVKRVLGEIDTRRDQREESAEENRYRLPQEKVKNETKQEQTNGMSYFGNPSHHFSNSSEPSISKEQRQDQDGYFQNSPNYPLKGKTKHSQMNPKLDQITTANMVAKANFPCLAKGSKIRKHPEVTINAKEGYVKSNPNENSKDGMDSGKGKEPTFFTAVKEESGKVTNVRLNYDPPQTKAHLSKLEQRSPGQALVIQNSAVEIYEEENQSSSVDVATESSPQKTKKENAAILVTGGMNPNNLNKIGVGGAILNYDPKEDKWTRYGTLPSPRHNHSAAFWDNCLYIIGGCNPLETSQQKRYVAKKSCHKLDLTKLQWSVVQDMKFRRYDQGSVVLDGQIYVIGGQDNGDRLLKTIEVHDTKTGKWKVLPSELCCGRKAMGTAIFDGKIWIAGGLMQADKEITQQVVSHVDCYDPKQKRWTFNVCSLPTPQCYCSLTVWNDRIYCVGGLILESREKMRPTREVWILNDKAQVWEKGPSLPVPRMNCSALVHDDILYVIGGFDPESDVAIRNVNFLTPAATCWEVAASLPSHLFGIAAVAVPQMV</sequence>
<accession>A0A8T0EZG4</accession>
<evidence type="ECO:0000259" key="4">
    <source>
        <dbReference type="PROSITE" id="PS50097"/>
    </source>
</evidence>
<dbReference type="AlphaFoldDB" id="A0A8T0EZG4"/>
<dbReference type="PROSITE" id="PS50097">
    <property type="entry name" value="BTB"/>
    <property type="match status" value="1"/>
</dbReference>
<feature type="compositionally biased region" description="Basic and acidic residues" evidence="3">
    <location>
        <begin position="435"/>
        <end position="461"/>
    </location>
</feature>
<reference evidence="5" key="1">
    <citation type="journal article" date="2020" name="bioRxiv">
        <title>Chromosome-level reference genome of the European wasp spider Argiope bruennichi: a resource for studies on range expansion and evolutionary adaptation.</title>
        <authorList>
            <person name="Sheffer M.M."/>
            <person name="Hoppe A."/>
            <person name="Krehenwinkel H."/>
            <person name="Uhl G."/>
            <person name="Kuss A.W."/>
            <person name="Jensen L."/>
            <person name="Jensen C."/>
            <person name="Gillespie R.G."/>
            <person name="Hoff K.J."/>
            <person name="Prost S."/>
        </authorList>
    </citation>
    <scope>NUCLEOTIDE SEQUENCE</scope>
</reference>
<dbReference type="PRINTS" id="PR00501">
    <property type="entry name" value="KELCHREPEAT"/>
</dbReference>
<evidence type="ECO:0000256" key="1">
    <source>
        <dbReference type="ARBA" id="ARBA00022441"/>
    </source>
</evidence>
<dbReference type="Gene3D" id="1.25.40.420">
    <property type="match status" value="1"/>
</dbReference>
<dbReference type="SMART" id="SM00225">
    <property type="entry name" value="BTB"/>
    <property type="match status" value="1"/>
</dbReference>
<feature type="compositionally biased region" description="Polar residues" evidence="3">
    <location>
        <begin position="475"/>
        <end position="484"/>
    </location>
</feature>
<dbReference type="SUPFAM" id="SSF117281">
    <property type="entry name" value="Kelch motif"/>
    <property type="match status" value="1"/>
</dbReference>
<feature type="compositionally biased region" description="Low complexity" evidence="3">
    <location>
        <begin position="1"/>
        <end position="14"/>
    </location>
</feature>
<protein>
    <submittedName>
        <fullName evidence="5">Beta-scruin like protein</fullName>
    </submittedName>
</protein>
<dbReference type="SMART" id="SM00612">
    <property type="entry name" value="Kelch"/>
    <property type="match status" value="6"/>
</dbReference>
<dbReference type="PANTHER" id="PTHR45632">
    <property type="entry name" value="LD33804P"/>
    <property type="match status" value="1"/>
</dbReference>
<evidence type="ECO:0000256" key="3">
    <source>
        <dbReference type="SAM" id="MobiDB-lite"/>
    </source>
</evidence>
<dbReference type="Pfam" id="PF07707">
    <property type="entry name" value="BACK"/>
    <property type="match status" value="1"/>
</dbReference>
<dbReference type="InterPro" id="IPR006652">
    <property type="entry name" value="Kelch_1"/>
</dbReference>
<dbReference type="SMART" id="SM00875">
    <property type="entry name" value="BACK"/>
    <property type="match status" value="1"/>
</dbReference>
<reference evidence="5" key="2">
    <citation type="submission" date="2020-06" db="EMBL/GenBank/DDBJ databases">
        <authorList>
            <person name="Sheffer M."/>
        </authorList>
    </citation>
    <scope>NUCLEOTIDE SEQUENCE</scope>
</reference>
<dbReference type="Pfam" id="PF24681">
    <property type="entry name" value="Kelch_KLHDC2_KLHL20_DRC7"/>
    <property type="match status" value="1"/>
</dbReference>
<dbReference type="PANTHER" id="PTHR45632:SF3">
    <property type="entry name" value="KELCH-LIKE PROTEIN 32"/>
    <property type="match status" value="1"/>
</dbReference>
<dbReference type="EMBL" id="JABXBU010001863">
    <property type="protein sequence ID" value="KAF8783141.1"/>
    <property type="molecule type" value="Genomic_DNA"/>
</dbReference>
<dbReference type="Gene3D" id="2.120.10.80">
    <property type="entry name" value="Kelch-type beta propeller"/>
    <property type="match status" value="2"/>
</dbReference>
<evidence type="ECO:0000313" key="6">
    <source>
        <dbReference type="Proteomes" id="UP000807504"/>
    </source>
</evidence>
<dbReference type="GO" id="GO:0003779">
    <property type="term" value="F:actin binding"/>
    <property type="evidence" value="ECO:0007669"/>
    <property type="project" value="UniProtKB-KW"/>
</dbReference>
<name>A0A8T0EZG4_ARGBR</name>
<feature type="domain" description="BTB" evidence="4">
    <location>
        <begin position="43"/>
        <end position="110"/>
    </location>
</feature>
<dbReference type="InterPro" id="IPR000210">
    <property type="entry name" value="BTB/POZ_dom"/>
</dbReference>
<dbReference type="Pfam" id="PF00651">
    <property type="entry name" value="BTB"/>
    <property type="match status" value="1"/>
</dbReference>
<feature type="region of interest" description="Disordered" evidence="3">
    <location>
        <begin position="1"/>
        <end position="22"/>
    </location>
</feature>
<keyword evidence="1" id="KW-0880">Kelch repeat</keyword>
<gene>
    <name evidence="5" type="ORF">HNY73_013345</name>
</gene>
<feature type="region of interest" description="Disordered" evidence="3">
    <location>
        <begin position="435"/>
        <end position="513"/>
    </location>
</feature>
<dbReference type="InterPro" id="IPR015915">
    <property type="entry name" value="Kelch-typ_b-propeller"/>
</dbReference>
<feature type="region of interest" description="Disordered" evidence="3">
    <location>
        <begin position="334"/>
        <end position="384"/>
    </location>
</feature>
<dbReference type="InterPro" id="IPR011705">
    <property type="entry name" value="BACK"/>
</dbReference>
<keyword evidence="6" id="KW-1185">Reference proteome</keyword>
<dbReference type="Proteomes" id="UP000807504">
    <property type="component" value="Unassembled WGS sequence"/>
</dbReference>
<dbReference type="Gene3D" id="3.30.710.10">
    <property type="entry name" value="Potassium Channel Kv1.1, Chain A"/>
    <property type="match status" value="1"/>
</dbReference>
<evidence type="ECO:0000313" key="5">
    <source>
        <dbReference type="EMBL" id="KAF8783141.1"/>
    </source>
</evidence>
<organism evidence="5 6">
    <name type="scientific">Argiope bruennichi</name>
    <name type="common">Wasp spider</name>
    <name type="synonym">Aranea bruennichi</name>
    <dbReference type="NCBI Taxonomy" id="94029"/>
    <lineage>
        <taxon>Eukaryota</taxon>
        <taxon>Metazoa</taxon>
        <taxon>Ecdysozoa</taxon>
        <taxon>Arthropoda</taxon>
        <taxon>Chelicerata</taxon>
        <taxon>Arachnida</taxon>
        <taxon>Araneae</taxon>
        <taxon>Araneomorphae</taxon>
        <taxon>Entelegynae</taxon>
        <taxon>Araneoidea</taxon>
        <taxon>Araneidae</taxon>
        <taxon>Argiope</taxon>
    </lineage>
</organism>
<feature type="compositionally biased region" description="Basic and acidic residues" evidence="3">
    <location>
        <begin position="341"/>
        <end position="351"/>
    </location>
</feature>
<dbReference type="CDD" id="cd18186">
    <property type="entry name" value="BTB_POZ_ZBTB_KLHL-like"/>
    <property type="match status" value="1"/>
</dbReference>